<dbReference type="Pfam" id="PF08238">
    <property type="entry name" value="Sel1"/>
    <property type="match status" value="4"/>
</dbReference>
<dbReference type="Gene3D" id="1.25.40.10">
    <property type="entry name" value="Tetratricopeptide repeat domain"/>
    <property type="match status" value="1"/>
</dbReference>
<dbReference type="InterPro" id="IPR011990">
    <property type="entry name" value="TPR-like_helical_dom_sf"/>
</dbReference>
<organism evidence="3 4">
    <name type="scientific">Trinickia caryophylli</name>
    <name type="common">Paraburkholderia caryophylli</name>
    <dbReference type="NCBI Taxonomy" id="28094"/>
    <lineage>
        <taxon>Bacteria</taxon>
        <taxon>Pseudomonadati</taxon>
        <taxon>Pseudomonadota</taxon>
        <taxon>Betaproteobacteria</taxon>
        <taxon>Burkholderiales</taxon>
        <taxon>Burkholderiaceae</taxon>
        <taxon>Trinickia</taxon>
    </lineage>
</organism>
<keyword evidence="4" id="KW-1185">Reference proteome</keyword>
<sequence>MPDKHGFHAALITLVLRLLVVGLVPPAGSQAVSFTTLTNKLSNSMSELPRYEKLPPFNPHRKAFTCVYQDQHVPAVDPQAEQWFQQALALDDPDIFYQKRDYPKIYQLYTQAAERNHWRAMLNLASLILSDYAVPEHDPEVAIRWVEKAMKLKVPDAYDVMGVYHQNGLVKGGGATSAYAFFQRAAELGSPAAMTFLGDKLAATYDDPSQGFWSNVPVATEMLQCALAQGYGDAAEALGYLYKGTTPESKLRALRVFHEGVKLGSAKCANTLYSEFNGMNLTNGRNIVGHLDKARAERYSKLGDALEFYGGRLKLPNLDKVLPLPPAPLPKWDGNGRTLVDGAKAVTPSSQRSQQGESLNERERIPQGYAVAPLGQSAGKVAGDQLVPQDGYWLALYGAESLPKSQLLPARHNVPEWYAAGERFEPSKHDWLPAERVQWHYLGEAYALPPQRADFVTHMVNVGLLREVAKPSSRIQCNGGQLCPKIGIWEGRVVDDHPLAGLYNRWDQQAFVEKDAAFPNPAARFIDIGVTDIRWTYLGSPNEETGTPGVLNIRL</sequence>
<evidence type="ECO:0000256" key="1">
    <source>
        <dbReference type="SAM" id="MobiDB-lite"/>
    </source>
</evidence>
<protein>
    <submittedName>
        <fullName evidence="3">Sel1 repeat-containing protein</fullName>
    </submittedName>
</protein>
<feature type="compositionally biased region" description="Polar residues" evidence="1">
    <location>
        <begin position="347"/>
        <end position="358"/>
    </location>
</feature>
<feature type="region of interest" description="Disordered" evidence="1">
    <location>
        <begin position="345"/>
        <end position="364"/>
    </location>
</feature>
<dbReference type="RefSeq" id="WP_386092448.1">
    <property type="nucleotide sequence ID" value="NZ_BSQD01000008.1"/>
</dbReference>
<reference evidence="4" key="1">
    <citation type="submission" date="2017-04" db="EMBL/GenBank/DDBJ databases">
        <authorList>
            <person name="Varghese N."/>
            <person name="Submissions S."/>
        </authorList>
    </citation>
    <scope>NUCLEOTIDE SEQUENCE [LARGE SCALE GENOMIC DNA]</scope>
    <source>
        <strain evidence="4">Ballard 720</strain>
    </source>
</reference>
<evidence type="ECO:0000313" key="4">
    <source>
        <dbReference type="Proteomes" id="UP000192911"/>
    </source>
</evidence>
<feature type="domain" description="DUF6396" evidence="2">
    <location>
        <begin position="269"/>
        <end position="347"/>
    </location>
</feature>
<dbReference type="GeneID" id="95553027"/>
<dbReference type="Proteomes" id="UP000192911">
    <property type="component" value="Unassembled WGS sequence"/>
</dbReference>
<proteinExistence type="predicted"/>
<dbReference type="PANTHER" id="PTHR11102">
    <property type="entry name" value="SEL-1-LIKE PROTEIN"/>
    <property type="match status" value="1"/>
</dbReference>
<dbReference type="PANTHER" id="PTHR11102:SF160">
    <property type="entry name" value="ERAD-ASSOCIATED E3 UBIQUITIN-PROTEIN LIGASE COMPONENT HRD3"/>
    <property type="match status" value="1"/>
</dbReference>
<evidence type="ECO:0000313" key="3">
    <source>
        <dbReference type="EMBL" id="SMF59023.1"/>
    </source>
</evidence>
<dbReference type="SUPFAM" id="SSF81901">
    <property type="entry name" value="HCP-like"/>
    <property type="match status" value="1"/>
</dbReference>
<dbReference type="EMBL" id="FXAH01000011">
    <property type="protein sequence ID" value="SMF59023.1"/>
    <property type="molecule type" value="Genomic_DNA"/>
</dbReference>
<dbReference type="InterPro" id="IPR006597">
    <property type="entry name" value="Sel1-like"/>
</dbReference>
<dbReference type="Pfam" id="PF19933">
    <property type="entry name" value="DUF6396"/>
    <property type="match status" value="1"/>
</dbReference>
<dbReference type="InterPro" id="IPR050767">
    <property type="entry name" value="Sel1_AlgK"/>
</dbReference>
<gene>
    <name evidence="3" type="ORF">SAMN06295900_111179</name>
</gene>
<name>A0A1X7FVS6_TRICW</name>
<dbReference type="AlphaFoldDB" id="A0A1X7FVS6"/>
<dbReference type="InterPro" id="IPR045653">
    <property type="entry name" value="DUF6396"/>
</dbReference>
<dbReference type="STRING" id="28094.SAMN06295900_111179"/>
<evidence type="ECO:0000259" key="2">
    <source>
        <dbReference type="Pfam" id="PF19933"/>
    </source>
</evidence>
<accession>A0A1X7FVS6</accession>